<evidence type="ECO:0000313" key="2">
    <source>
        <dbReference type="EMBL" id="KAK9877309.1"/>
    </source>
</evidence>
<evidence type="ECO:0000256" key="1">
    <source>
        <dbReference type="ARBA" id="ARBA00022741"/>
    </source>
</evidence>
<dbReference type="SUPFAM" id="SSF54285">
    <property type="entry name" value="MoaD/ThiS"/>
    <property type="match status" value="1"/>
</dbReference>
<dbReference type="GO" id="GO:1990133">
    <property type="term" value="C:molybdopterin adenylyltransferase complex"/>
    <property type="evidence" value="ECO:0007669"/>
    <property type="project" value="TreeGrafter"/>
</dbReference>
<evidence type="ECO:0000313" key="3">
    <source>
        <dbReference type="Proteomes" id="UP001431783"/>
    </source>
</evidence>
<comment type="caution">
    <text evidence="2">The sequence shown here is derived from an EMBL/GenBank/DDBJ whole genome shotgun (WGS) entry which is preliminary data.</text>
</comment>
<dbReference type="PANTHER" id="PTHR33359:SF1">
    <property type="entry name" value="MOLYBDOPTERIN SYNTHASE SULFUR CARRIER SUBUNIT"/>
    <property type="match status" value="1"/>
</dbReference>
<dbReference type="GO" id="GO:0006777">
    <property type="term" value="P:Mo-molybdopterin cofactor biosynthetic process"/>
    <property type="evidence" value="ECO:0007669"/>
    <property type="project" value="InterPro"/>
</dbReference>
<gene>
    <name evidence="2" type="ORF">WA026_017701</name>
</gene>
<proteinExistence type="predicted"/>
<protein>
    <recommendedName>
        <fullName evidence="4">MoaD/ThiS family protein</fullName>
    </recommendedName>
</protein>
<dbReference type="InterPro" id="IPR016155">
    <property type="entry name" value="Mopterin_synth/thiamin_S_b"/>
</dbReference>
<dbReference type="CDD" id="cd00754">
    <property type="entry name" value="Ubl_MoaD"/>
    <property type="match status" value="1"/>
</dbReference>
<keyword evidence="3" id="KW-1185">Reference proteome</keyword>
<dbReference type="Gene3D" id="3.10.20.30">
    <property type="match status" value="1"/>
</dbReference>
<reference evidence="2 3" key="1">
    <citation type="submission" date="2023-03" db="EMBL/GenBank/DDBJ databases">
        <title>Genome insight into feeding habits of ladybird beetles.</title>
        <authorList>
            <person name="Li H.-S."/>
            <person name="Huang Y.-H."/>
            <person name="Pang H."/>
        </authorList>
    </citation>
    <scope>NUCLEOTIDE SEQUENCE [LARGE SCALE GENOMIC DNA]</scope>
    <source>
        <strain evidence="2">SYSU_2023b</strain>
        <tissue evidence="2">Whole body</tissue>
    </source>
</reference>
<dbReference type="AlphaFoldDB" id="A0AAW1U313"/>
<dbReference type="GO" id="GO:0000166">
    <property type="term" value="F:nucleotide binding"/>
    <property type="evidence" value="ECO:0007669"/>
    <property type="project" value="UniProtKB-KW"/>
</dbReference>
<dbReference type="EMBL" id="JARQZJ010000041">
    <property type="protein sequence ID" value="KAK9877309.1"/>
    <property type="molecule type" value="Genomic_DNA"/>
</dbReference>
<sequence>MDYVNSIFRTTYYSNYGSTIMDNEVNIDILLFARAREIVGKNFDHLKLTTPIDYKTLFETIVRKYSLQEIQKVIVLSINGEFVSTQDIFHLNEHDEIAVIPPLSGG</sequence>
<dbReference type="InterPro" id="IPR003749">
    <property type="entry name" value="ThiS/MoaD-like"/>
</dbReference>
<dbReference type="PANTHER" id="PTHR33359">
    <property type="entry name" value="MOLYBDOPTERIN SYNTHASE SULFUR CARRIER SUBUNIT"/>
    <property type="match status" value="1"/>
</dbReference>
<organism evidence="2 3">
    <name type="scientific">Henosepilachna vigintioctopunctata</name>
    <dbReference type="NCBI Taxonomy" id="420089"/>
    <lineage>
        <taxon>Eukaryota</taxon>
        <taxon>Metazoa</taxon>
        <taxon>Ecdysozoa</taxon>
        <taxon>Arthropoda</taxon>
        <taxon>Hexapoda</taxon>
        <taxon>Insecta</taxon>
        <taxon>Pterygota</taxon>
        <taxon>Neoptera</taxon>
        <taxon>Endopterygota</taxon>
        <taxon>Coleoptera</taxon>
        <taxon>Polyphaga</taxon>
        <taxon>Cucujiformia</taxon>
        <taxon>Coccinelloidea</taxon>
        <taxon>Coccinellidae</taxon>
        <taxon>Epilachninae</taxon>
        <taxon>Epilachnini</taxon>
        <taxon>Henosepilachna</taxon>
    </lineage>
</organism>
<dbReference type="Pfam" id="PF02597">
    <property type="entry name" value="ThiS"/>
    <property type="match status" value="1"/>
</dbReference>
<dbReference type="InterPro" id="IPR044672">
    <property type="entry name" value="MOCS2A"/>
</dbReference>
<evidence type="ECO:0008006" key="4">
    <source>
        <dbReference type="Google" id="ProtNLM"/>
    </source>
</evidence>
<dbReference type="InterPro" id="IPR012675">
    <property type="entry name" value="Beta-grasp_dom_sf"/>
</dbReference>
<accession>A0AAW1U313</accession>
<name>A0AAW1U313_9CUCU</name>
<dbReference type="Proteomes" id="UP001431783">
    <property type="component" value="Unassembled WGS sequence"/>
</dbReference>
<keyword evidence="1" id="KW-0547">Nucleotide-binding</keyword>